<sequence length="119" mass="11893">MDLHAITIAPLQTPFLPSSPGTFARSSTQSPPFRSLSAPATSGMQPTRGSGSGSGSGSSSGSSSSPSNNNNIAAAAAAAAATFGELHREQRKRAREKDSGATGGITRVPVLESPAALRA</sequence>
<reference evidence="2" key="1">
    <citation type="journal article" date="2023" name="Mol. Phylogenet. Evol.">
        <title>Genome-scale phylogeny and comparative genomics of the fungal order Sordariales.</title>
        <authorList>
            <person name="Hensen N."/>
            <person name="Bonometti L."/>
            <person name="Westerberg I."/>
            <person name="Brannstrom I.O."/>
            <person name="Guillou S."/>
            <person name="Cros-Aarteil S."/>
            <person name="Calhoun S."/>
            <person name="Haridas S."/>
            <person name="Kuo A."/>
            <person name="Mondo S."/>
            <person name="Pangilinan J."/>
            <person name="Riley R."/>
            <person name="LaButti K."/>
            <person name="Andreopoulos B."/>
            <person name="Lipzen A."/>
            <person name="Chen C."/>
            <person name="Yan M."/>
            <person name="Daum C."/>
            <person name="Ng V."/>
            <person name="Clum A."/>
            <person name="Steindorff A."/>
            <person name="Ohm R.A."/>
            <person name="Martin F."/>
            <person name="Silar P."/>
            <person name="Natvig D.O."/>
            <person name="Lalanne C."/>
            <person name="Gautier V."/>
            <person name="Ament-Velasquez S.L."/>
            <person name="Kruys A."/>
            <person name="Hutchinson M.I."/>
            <person name="Powell A.J."/>
            <person name="Barry K."/>
            <person name="Miller A.N."/>
            <person name="Grigoriev I.V."/>
            <person name="Debuchy R."/>
            <person name="Gladieux P."/>
            <person name="Hiltunen Thoren M."/>
            <person name="Johannesson H."/>
        </authorList>
    </citation>
    <scope>NUCLEOTIDE SEQUENCE</scope>
    <source>
        <strain evidence="2">CBS 958.72</strain>
    </source>
</reference>
<dbReference type="AlphaFoldDB" id="A0AAE0JS05"/>
<feature type="compositionally biased region" description="Polar residues" evidence="1">
    <location>
        <begin position="15"/>
        <end position="48"/>
    </location>
</feature>
<feature type="compositionally biased region" description="Low complexity" evidence="1">
    <location>
        <begin position="59"/>
        <end position="81"/>
    </location>
</feature>
<protein>
    <submittedName>
        <fullName evidence="2">Uncharacterized protein</fullName>
    </submittedName>
</protein>
<evidence type="ECO:0000313" key="2">
    <source>
        <dbReference type="EMBL" id="KAK3360829.1"/>
    </source>
</evidence>
<dbReference type="EMBL" id="JAULSN010000014">
    <property type="protein sequence ID" value="KAK3360829.1"/>
    <property type="molecule type" value="Genomic_DNA"/>
</dbReference>
<comment type="caution">
    <text evidence="2">The sequence shown here is derived from an EMBL/GenBank/DDBJ whole genome shotgun (WGS) entry which is preliminary data.</text>
</comment>
<proteinExistence type="predicted"/>
<dbReference type="Proteomes" id="UP001287356">
    <property type="component" value="Unassembled WGS sequence"/>
</dbReference>
<name>A0AAE0JS05_9PEZI</name>
<evidence type="ECO:0000313" key="3">
    <source>
        <dbReference type="Proteomes" id="UP001287356"/>
    </source>
</evidence>
<gene>
    <name evidence="2" type="ORF">B0T24DRAFT_685252</name>
</gene>
<accession>A0AAE0JS05</accession>
<reference evidence="2" key="2">
    <citation type="submission" date="2023-06" db="EMBL/GenBank/DDBJ databases">
        <authorList>
            <consortium name="Lawrence Berkeley National Laboratory"/>
            <person name="Haridas S."/>
            <person name="Hensen N."/>
            <person name="Bonometti L."/>
            <person name="Westerberg I."/>
            <person name="Brannstrom I.O."/>
            <person name="Guillou S."/>
            <person name="Cros-Aarteil S."/>
            <person name="Calhoun S."/>
            <person name="Kuo A."/>
            <person name="Mondo S."/>
            <person name="Pangilinan J."/>
            <person name="Riley R."/>
            <person name="Labutti K."/>
            <person name="Andreopoulos B."/>
            <person name="Lipzen A."/>
            <person name="Chen C."/>
            <person name="Yanf M."/>
            <person name="Daum C."/>
            <person name="Ng V."/>
            <person name="Clum A."/>
            <person name="Steindorff A."/>
            <person name="Ohm R."/>
            <person name="Martin F."/>
            <person name="Silar P."/>
            <person name="Natvig D."/>
            <person name="Lalanne C."/>
            <person name="Gautier V."/>
            <person name="Ament-Velasquez S.L."/>
            <person name="Kruys A."/>
            <person name="Hutchinson M.I."/>
            <person name="Powell A.J."/>
            <person name="Barry K."/>
            <person name="Miller A.N."/>
            <person name="Grigoriev I.V."/>
            <person name="Debuchy R."/>
            <person name="Gladieux P."/>
            <person name="Thoren M.H."/>
            <person name="Johannesson H."/>
        </authorList>
    </citation>
    <scope>NUCLEOTIDE SEQUENCE</scope>
    <source>
        <strain evidence="2">CBS 958.72</strain>
    </source>
</reference>
<keyword evidence="3" id="KW-1185">Reference proteome</keyword>
<evidence type="ECO:0000256" key="1">
    <source>
        <dbReference type="SAM" id="MobiDB-lite"/>
    </source>
</evidence>
<organism evidence="2 3">
    <name type="scientific">Lasiosphaeria ovina</name>
    <dbReference type="NCBI Taxonomy" id="92902"/>
    <lineage>
        <taxon>Eukaryota</taxon>
        <taxon>Fungi</taxon>
        <taxon>Dikarya</taxon>
        <taxon>Ascomycota</taxon>
        <taxon>Pezizomycotina</taxon>
        <taxon>Sordariomycetes</taxon>
        <taxon>Sordariomycetidae</taxon>
        <taxon>Sordariales</taxon>
        <taxon>Lasiosphaeriaceae</taxon>
        <taxon>Lasiosphaeria</taxon>
    </lineage>
</organism>
<feature type="region of interest" description="Disordered" evidence="1">
    <location>
        <begin position="1"/>
        <end position="119"/>
    </location>
</feature>